<accession>A0A841GMC3</accession>
<keyword evidence="5 8" id="KW-0812">Transmembrane</keyword>
<evidence type="ECO:0000313" key="9">
    <source>
        <dbReference type="EMBL" id="MBB6062304.1"/>
    </source>
</evidence>
<evidence type="ECO:0000256" key="7">
    <source>
        <dbReference type="ARBA" id="ARBA00023136"/>
    </source>
</evidence>
<evidence type="ECO:0000256" key="4">
    <source>
        <dbReference type="ARBA" id="ARBA00022475"/>
    </source>
</evidence>
<keyword evidence="4" id="KW-1003">Cell membrane</keyword>
<evidence type="ECO:0000256" key="6">
    <source>
        <dbReference type="ARBA" id="ARBA00022989"/>
    </source>
</evidence>
<feature type="transmembrane region" description="Helical" evidence="8">
    <location>
        <begin position="7"/>
        <end position="26"/>
    </location>
</feature>
<evidence type="ECO:0000256" key="1">
    <source>
        <dbReference type="ARBA" id="ARBA00004651"/>
    </source>
</evidence>
<dbReference type="GO" id="GO:0055085">
    <property type="term" value="P:transmembrane transport"/>
    <property type="evidence" value="ECO:0007669"/>
    <property type="project" value="TreeGrafter"/>
</dbReference>
<dbReference type="InterPro" id="IPR002549">
    <property type="entry name" value="AI-2E-like"/>
</dbReference>
<comment type="caution">
    <text evidence="9">The sequence shown here is derived from an EMBL/GenBank/DDBJ whole genome shotgun (WGS) entry which is preliminary data.</text>
</comment>
<gene>
    <name evidence="9" type="ORF">HNP65_000726</name>
</gene>
<feature type="transmembrane region" description="Helical" evidence="8">
    <location>
        <begin position="256"/>
        <end position="280"/>
    </location>
</feature>
<protein>
    <submittedName>
        <fullName evidence="9">Putative PurR-regulated permease PerM</fullName>
    </submittedName>
</protein>
<feature type="transmembrane region" description="Helical" evidence="8">
    <location>
        <begin position="146"/>
        <end position="167"/>
    </location>
</feature>
<evidence type="ECO:0000313" key="10">
    <source>
        <dbReference type="Proteomes" id="UP000555828"/>
    </source>
</evidence>
<sequence length="334" mass="38019">MKDKDLKAAFFVGIYALIFLIFCIIFDTILNIFVFTLMSVLIVNLIAKFFKLIKISTKTSIILGLIIYFFIIIYGIILIIPSVAQQFGEFIATINSVFENKAWESYLENNPELLSGVNDVMNWVRPKLNDLTTSLLNNVAKGTPTFFITIFYSILLTIYILLYSSWLKNTFPNLFPKDIRNDVATFFDKVYSTLSNFVNVVVINAVITAIAFYIVSSFYFKDLAAILSFWAGITNLIPIVGVFFEYVPVFLFSLTLGLKGFIIVNIFVIAIHLALFIIFVNVMKMNLNLNPVLMIIAIIIVNQIFGLVGTFFAVPLLIFVVAYWEKFVKPKFET</sequence>
<keyword evidence="3" id="KW-0813">Transport</keyword>
<dbReference type="AlphaFoldDB" id="A0A841GMC3"/>
<name>A0A841GMC3_9BACT</name>
<evidence type="ECO:0000256" key="5">
    <source>
        <dbReference type="ARBA" id="ARBA00022692"/>
    </source>
</evidence>
<keyword evidence="10" id="KW-1185">Reference proteome</keyword>
<dbReference type="EMBL" id="JACHEX010000001">
    <property type="protein sequence ID" value="MBB6062304.1"/>
    <property type="molecule type" value="Genomic_DNA"/>
</dbReference>
<evidence type="ECO:0000256" key="2">
    <source>
        <dbReference type="ARBA" id="ARBA00009773"/>
    </source>
</evidence>
<feature type="transmembrane region" description="Helical" evidence="8">
    <location>
        <begin position="197"/>
        <end position="220"/>
    </location>
</feature>
<feature type="transmembrane region" description="Helical" evidence="8">
    <location>
        <begin position="32"/>
        <end position="50"/>
    </location>
</feature>
<comment type="similarity">
    <text evidence="2">Belongs to the autoinducer-2 exporter (AI-2E) (TC 2.A.86) family.</text>
</comment>
<feature type="transmembrane region" description="Helical" evidence="8">
    <location>
        <begin position="226"/>
        <end position="244"/>
    </location>
</feature>
<feature type="transmembrane region" description="Helical" evidence="8">
    <location>
        <begin position="292"/>
        <end position="324"/>
    </location>
</feature>
<reference evidence="9 10" key="1">
    <citation type="submission" date="2020-08" db="EMBL/GenBank/DDBJ databases">
        <title>Genomic Encyclopedia of Type Strains, Phase IV (KMG-IV): sequencing the most valuable type-strain genomes for metagenomic binning, comparative biology and taxonomic classification.</title>
        <authorList>
            <person name="Goeker M."/>
        </authorList>
    </citation>
    <scope>NUCLEOTIDE SEQUENCE [LARGE SCALE GENOMIC DNA]</scope>
    <source>
        <strain evidence="9 10">DSM 13481</strain>
    </source>
</reference>
<keyword evidence="7 8" id="KW-0472">Membrane</keyword>
<dbReference type="GO" id="GO:0005886">
    <property type="term" value="C:plasma membrane"/>
    <property type="evidence" value="ECO:0007669"/>
    <property type="project" value="UniProtKB-SubCell"/>
</dbReference>
<dbReference type="RefSeq" id="WP_184618970.1">
    <property type="nucleotide sequence ID" value="NZ_JACHEX010000001.1"/>
</dbReference>
<evidence type="ECO:0000256" key="3">
    <source>
        <dbReference type="ARBA" id="ARBA00022448"/>
    </source>
</evidence>
<proteinExistence type="inferred from homology"/>
<feature type="transmembrane region" description="Helical" evidence="8">
    <location>
        <begin position="62"/>
        <end position="80"/>
    </location>
</feature>
<dbReference type="Proteomes" id="UP000555828">
    <property type="component" value="Unassembled WGS sequence"/>
</dbReference>
<keyword evidence="6 8" id="KW-1133">Transmembrane helix</keyword>
<organism evidence="9 10">
    <name type="scientific">Thermosipho japonicus</name>
    <dbReference type="NCBI Taxonomy" id="90323"/>
    <lineage>
        <taxon>Bacteria</taxon>
        <taxon>Thermotogati</taxon>
        <taxon>Thermotogota</taxon>
        <taxon>Thermotogae</taxon>
        <taxon>Thermotogales</taxon>
        <taxon>Fervidobacteriaceae</taxon>
        <taxon>Thermosipho</taxon>
    </lineage>
</organism>
<dbReference type="PANTHER" id="PTHR21716">
    <property type="entry name" value="TRANSMEMBRANE PROTEIN"/>
    <property type="match status" value="1"/>
</dbReference>
<comment type="subcellular location">
    <subcellularLocation>
        <location evidence="1">Cell membrane</location>
        <topology evidence="1">Multi-pass membrane protein</topology>
    </subcellularLocation>
</comment>
<evidence type="ECO:0000256" key="8">
    <source>
        <dbReference type="SAM" id="Phobius"/>
    </source>
</evidence>
<dbReference type="PANTHER" id="PTHR21716:SF53">
    <property type="entry name" value="PERMEASE PERM-RELATED"/>
    <property type="match status" value="1"/>
</dbReference>
<dbReference type="Pfam" id="PF01594">
    <property type="entry name" value="AI-2E_transport"/>
    <property type="match status" value="1"/>
</dbReference>